<name>A0A2I0T4I6_LIMLA</name>
<organism evidence="4 5">
    <name type="scientific">Limosa lapponica baueri</name>
    <dbReference type="NCBI Taxonomy" id="1758121"/>
    <lineage>
        <taxon>Eukaryota</taxon>
        <taxon>Metazoa</taxon>
        <taxon>Chordata</taxon>
        <taxon>Craniata</taxon>
        <taxon>Vertebrata</taxon>
        <taxon>Euteleostomi</taxon>
        <taxon>Archelosauria</taxon>
        <taxon>Archosauria</taxon>
        <taxon>Dinosauria</taxon>
        <taxon>Saurischia</taxon>
        <taxon>Theropoda</taxon>
        <taxon>Coelurosauria</taxon>
        <taxon>Aves</taxon>
        <taxon>Neognathae</taxon>
        <taxon>Neoaves</taxon>
        <taxon>Charadriiformes</taxon>
        <taxon>Scolopacidae</taxon>
        <taxon>Limosa</taxon>
    </lineage>
</organism>
<keyword evidence="2" id="KW-0732">Signal</keyword>
<dbReference type="Pfam" id="PF00059">
    <property type="entry name" value="Lectin_C"/>
    <property type="match status" value="1"/>
</dbReference>
<keyword evidence="4" id="KW-0675">Receptor</keyword>
<dbReference type="Gene3D" id="3.10.100.10">
    <property type="entry name" value="Mannose-Binding Protein A, subunit A"/>
    <property type="match status" value="2"/>
</dbReference>
<keyword evidence="5" id="KW-1185">Reference proteome</keyword>
<reference evidence="5" key="2">
    <citation type="submission" date="2017-12" db="EMBL/GenBank/DDBJ databases">
        <title>Genome sequence of the Bar-tailed Godwit (Limosa lapponica baueri).</title>
        <authorList>
            <person name="Lima N.C.B."/>
            <person name="Parody-Merino A.M."/>
            <person name="Battley P.F."/>
            <person name="Fidler A.E."/>
            <person name="Prosdocimi F."/>
        </authorList>
    </citation>
    <scope>NUCLEOTIDE SEQUENCE [LARGE SCALE GENOMIC DNA]</scope>
</reference>
<accession>A0A2I0T4I6</accession>
<evidence type="ECO:0000256" key="1">
    <source>
        <dbReference type="ARBA" id="ARBA00023157"/>
    </source>
</evidence>
<proteinExistence type="predicted"/>
<dbReference type="PROSITE" id="PS00615">
    <property type="entry name" value="C_TYPE_LECTIN_1"/>
    <property type="match status" value="1"/>
</dbReference>
<dbReference type="AlphaFoldDB" id="A0A2I0T4I6"/>
<dbReference type="InterPro" id="IPR001304">
    <property type="entry name" value="C-type_lectin-like"/>
</dbReference>
<dbReference type="CDD" id="cd00037">
    <property type="entry name" value="CLECT"/>
    <property type="match status" value="1"/>
</dbReference>
<reference evidence="5" key="1">
    <citation type="submission" date="2017-11" db="EMBL/GenBank/DDBJ databases">
        <authorList>
            <person name="Lima N.C."/>
            <person name="Parody-Merino A.M."/>
            <person name="Battley P.F."/>
            <person name="Fidler A.E."/>
            <person name="Prosdocimi F."/>
        </authorList>
    </citation>
    <scope>NUCLEOTIDE SEQUENCE [LARGE SCALE GENOMIC DNA]</scope>
</reference>
<dbReference type="InterPro" id="IPR016186">
    <property type="entry name" value="C-type_lectin-like/link_sf"/>
</dbReference>
<sequence length="224" mass="26866">MLLMMIFCFTGTLLKPEPQYKLEYQVTDNGWIIYEDKQYYFSEERVHMEQARRICQKNFADLVVIENESKRQFLWKYCYKIFGSKEEERLAWHSARSSCIELGGNLASIHDEQVQAFLTFYLKDVANETWIGLNDINHEHTYIWTDGSIFDYSKWARLFPSRDQYIEVDDKYITIQTDCIAMMKRSADEAAYWENTDCQHNKSYICQMDSSKFYFSRSLLEDIY</sequence>
<feature type="chain" id="PRO_5014166774" evidence="2">
    <location>
        <begin position="17"/>
        <end position="224"/>
    </location>
</feature>
<dbReference type="InterPro" id="IPR018378">
    <property type="entry name" value="C-type_lectin_CS"/>
</dbReference>
<evidence type="ECO:0000313" key="5">
    <source>
        <dbReference type="Proteomes" id="UP000233556"/>
    </source>
</evidence>
<dbReference type="OrthoDB" id="441660at2759"/>
<evidence type="ECO:0000256" key="2">
    <source>
        <dbReference type="SAM" id="SignalP"/>
    </source>
</evidence>
<dbReference type="SUPFAM" id="SSF56436">
    <property type="entry name" value="C-type lectin-like"/>
    <property type="match status" value="2"/>
</dbReference>
<evidence type="ECO:0000259" key="3">
    <source>
        <dbReference type="PROSITE" id="PS50041"/>
    </source>
</evidence>
<dbReference type="EMBL" id="KZ519513">
    <property type="protein sequence ID" value="PKU28705.1"/>
    <property type="molecule type" value="Genomic_DNA"/>
</dbReference>
<feature type="domain" description="C-type lectin" evidence="3">
    <location>
        <begin position="74"/>
        <end position="207"/>
    </location>
</feature>
<dbReference type="InterPro" id="IPR016187">
    <property type="entry name" value="CTDL_fold"/>
</dbReference>
<dbReference type="PANTHER" id="PTHR22803">
    <property type="entry name" value="MANNOSE, PHOSPHOLIPASE, LECTIN RECEPTOR RELATED"/>
    <property type="match status" value="1"/>
</dbReference>
<protein>
    <submittedName>
        <fullName evidence="4">Macrophage mannose receptor 1-like</fullName>
    </submittedName>
</protein>
<dbReference type="InterPro" id="IPR050111">
    <property type="entry name" value="C-type_lectin/snaclec_domain"/>
</dbReference>
<gene>
    <name evidence="4" type="ORF">llap_20991</name>
</gene>
<keyword evidence="1" id="KW-1015">Disulfide bond</keyword>
<dbReference type="SMART" id="SM00034">
    <property type="entry name" value="CLECT"/>
    <property type="match status" value="1"/>
</dbReference>
<dbReference type="Proteomes" id="UP000233556">
    <property type="component" value="Unassembled WGS sequence"/>
</dbReference>
<dbReference type="FunFam" id="3.10.100.10:FF:000025">
    <property type="entry name" value="Mannose receptor C-type 1"/>
    <property type="match status" value="1"/>
</dbReference>
<feature type="signal peptide" evidence="2">
    <location>
        <begin position="1"/>
        <end position="16"/>
    </location>
</feature>
<evidence type="ECO:0000313" key="4">
    <source>
        <dbReference type="EMBL" id="PKU28705.1"/>
    </source>
</evidence>
<dbReference type="PROSITE" id="PS50041">
    <property type="entry name" value="C_TYPE_LECTIN_2"/>
    <property type="match status" value="1"/>
</dbReference>